<organism evidence="4">
    <name type="scientific">Acromyrmex echinatior</name>
    <name type="common">Panamanian leafcutter ant</name>
    <name type="synonym">Acromyrmex octospinosus echinatior</name>
    <dbReference type="NCBI Taxonomy" id="103372"/>
    <lineage>
        <taxon>Eukaryota</taxon>
        <taxon>Metazoa</taxon>
        <taxon>Ecdysozoa</taxon>
        <taxon>Arthropoda</taxon>
        <taxon>Hexapoda</taxon>
        <taxon>Insecta</taxon>
        <taxon>Pterygota</taxon>
        <taxon>Neoptera</taxon>
        <taxon>Endopterygota</taxon>
        <taxon>Hymenoptera</taxon>
        <taxon>Apocrita</taxon>
        <taxon>Aculeata</taxon>
        <taxon>Formicoidea</taxon>
        <taxon>Formicidae</taxon>
        <taxon>Myrmicinae</taxon>
        <taxon>Acromyrmex</taxon>
    </lineage>
</organism>
<protein>
    <recommendedName>
        <fullName evidence="2">DUF8207 domain-containing protein</fullName>
    </recommendedName>
</protein>
<accession>F4WGR0</accession>
<feature type="domain" description="DUF8207" evidence="2">
    <location>
        <begin position="161"/>
        <end position="209"/>
    </location>
</feature>
<dbReference type="Proteomes" id="UP000007755">
    <property type="component" value="Unassembled WGS sequence"/>
</dbReference>
<feature type="region of interest" description="Disordered" evidence="1">
    <location>
        <begin position="60"/>
        <end position="108"/>
    </location>
</feature>
<keyword evidence="4" id="KW-1185">Reference proteome</keyword>
<name>F4WGR0_ACREC</name>
<dbReference type="Pfam" id="PF26634">
    <property type="entry name" value="DUF8207"/>
    <property type="match status" value="1"/>
</dbReference>
<sequence>MANVREREKIAREIEKTSESIRKKHRALKTGRIEEGIALDILNLLSSRCNFSSTAPACALQKESRATTASKRERKEEEEQEKEGEEANEMFERSTTLHKSNDRSHDHVQPITFTPRAKIIPMIELLENVFGTTKNSLSTKFKISCKRRKMRYELAWARWGKRWFGNKRFDMDDADNIIIDGVRYAGTPGLYELIFKRIPDDILYTEDDMS</sequence>
<feature type="compositionally biased region" description="Acidic residues" evidence="1">
    <location>
        <begin position="78"/>
        <end position="89"/>
    </location>
</feature>
<proteinExistence type="predicted"/>
<dbReference type="EMBL" id="GL888145">
    <property type="protein sequence ID" value="EGI66615.1"/>
    <property type="molecule type" value="Genomic_DNA"/>
</dbReference>
<gene>
    <name evidence="3" type="ORF">G5I_04855</name>
</gene>
<evidence type="ECO:0000313" key="4">
    <source>
        <dbReference type="Proteomes" id="UP000007755"/>
    </source>
</evidence>
<evidence type="ECO:0000256" key="1">
    <source>
        <dbReference type="SAM" id="MobiDB-lite"/>
    </source>
</evidence>
<evidence type="ECO:0000313" key="3">
    <source>
        <dbReference type="EMBL" id="EGI66615.1"/>
    </source>
</evidence>
<feature type="compositionally biased region" description="Basic and acidic residues" evidence="1">
    <location>
        <begin position="99"/>
        <end position="108"/>
    </location>
</feature>
<dbReference type="InParanoid" id="F4WGR0"/>
<feature type="compositionally biased region" description="Basic and acidic residues" evidence="1">
    <location>
        <begin position="62"/>
        <end position="77"/>
    </location>
</feature>
<evidence type="ECO:0000259" key="2">
    <source>
        <dbReference type="Pfam" id="PF26634"/>
    </source>
</evidence>
<reference evidence="3" key="1">
    <citation type="submission" date="2011-02" db="EMBL/GenBank/DDBJ databases">
        <title>The genome of the leaf-cutting ant Acromyrmex echinatior suggests key adaptations to social evolution and fungus farming.</title>
        <authorList>
            <person name="Nygaard S."/>
            <person name="Zhang G."/>
        </authorList>
    </citation>
    <scope>NUCLEOTIDE SEQUENCE</scope>
</reference>
<dbReference type="AlphaFoldDB" id="F4WGR0"/>
<dbReference type="InterPro" id="IPR058520">
    <property type="entry name" value="DUF8207"/>
</dbReference>
<dbReference type="OrthoDB" id="7552280at2759"/>